<protein>
    <recommendedName>
        <fullName evidence="4">DUF2214 domain-containing protein</fullName>
    </recommendedName>
</protein>
<dbReference type="RefSeq" id="WP_208870534.1">
    <property type="nucleotide sequence ID" value="NZ_CP016279.1"/>
</dbReference>
<evidence type="ECO:0000313" key="2">
    <source>
        <dbReference type="EMBL" id="MBP2050562.1"/>
    </source>
</evidence>
<gene>
    <name evidence="2" type="ORF">J2Z21_003501</name>
</gene>
<evidence type="ECO:0000313" key="3">
    <source>
        <dbReference type="Proteomes" id="UP001519309"/>
    </source>
</evidence>
<accession>A0ABS4LT21</accession>
<comment type="caution">
    <text evidence="2">The sequence shown here is derived from an EMBL/GenBank/DDBJ whole genome shotgun (WGS) entry which is preliminary data.</text>
</comment>
<feature type="transmembrane region" description="Helical" evidence="1">
    <location>
        <begin position="130"/>
        <end position="150"/>
    </location>
</feature>
<feature type="transmembrane region" description="Helical" evidence="1">
    <location>
        <begin position="99"/>
        <end position="118"/>
    </location>
</feature>
<sequence>MSSPSATATSAAQRRPLRLHDSWWTVGAAALLICLTLASCLWVSSHLRADPALHTAALFIHLASLVLGFGAVLVVDWLGVLWLLGRCTLPETLTTAQRLHTPVWAGLAGLVVSGAMLHPDFGSNLTRIKLLLVLVLALNGLQSKVLTHRMSLHALPTPPPLALLWGAVTAGVSQVCWWGAVVIGFLNSRH</sequence>
<keyword evidence="3" id="KW-1185">Reference proteome</keyword>
<keyword evidence="1" id="KW-0472">Membrane</keyword>
<organism evidence="2 3">
    <name type="scientific">Streptomyces griseochromogenes</name>
    <dbReference type="NCBI Taxonomy" id="68214"/>
    <lineage>
        <taxon>Bacteria</taxon>
        <taxon>Bacillati</taxon>
        <taxon>Actinomycetota</taxon>
        <taxon>Actinomycetes</taxon>
        <taxon>Kitasatosporales</taxon>
        <taxon>Streptomycetaceae</taxon>
        <taxon>Streptomyces</taxon>
    </lineage>
</organism>
<keyword evidence="1" id="KW-0812">Transmembrane</keyword>
<feature type="transmembrane region" description="Helical" evidence="1">
    <location>
        <begin position="23"/>
        <end position="44"/>
    </location>
</feature>
<name>A0ABS4LT21_9ACTN</name>
<dbReference type="Proteomes" id="UP001519309">
    <property type="component" value="Unassembled WGS sequence"/>
</dbReference>
<keyword evidence="1" id="KW-1133">Transmembrane helix</keyword>
<evidence type="ECO:0000256" key="1">
    <source>
        <dbReference type="SAM" id="Phobius"/>
    </source>
</evidence>
<dbReference type="EMBL" id="JAGGLP010000006">
    <property type="protein sequence ID" value="MBP2050562.1"/>
    <property type="molecule type" value="Genomic_DNA"/>
</dbReference>
<feature type="transmembrane region" description="Helical" evidence="1">
    <location>
        <begin position="56"/>
        <end position="79"/>
    </location>
</feature>
<proteinExistence type="predicted"/>
<reference evidence="2 3" key="1">
    <citation type="submission" date="2021-03" db="EMBL/GenBank/DDBJ databases">
        <title>Genomic Encyclopedia of Type Strains, Phase IV (KMG-IV): sequencing the most valuable type-strain genomes for metagenomic binning, comparative biology and taxonomic classification.</title>
        <authorList>
            <person name="Goeker M."/>
        </authorList>
    </citation>
    <scope>NUCLEOTIDE SEQUENCE [LARGE SCALE GENOMIC DNA]</scope>
    <source>
        <strain evidence="2 3">DSM 40499</strain>
    </source>
</reference>
<feature type="transmembrane region" description="Helical" evidence="1">
    <location>
        <begin position="162"/>
        <end position="186"/>
    </location>
</feature>
<evidence type="ECO:0008006" key="4">
    <source>
        <dbReference type="Google" id="ProtNLM"/>
    </source>
</evidence>